<evidence type="ECO:0000313" key="6">
    <source>
        <dbReference type="EMBL" id="GMM33488.1"/>
    </source>
</evidence>
<dbReference type="Gene3D" id="3.40.50.720">
    <property type="entry name" value="NAD(P)-binding Rossmann-like Domain"/>
    <property type="match status" value="2"/>
</dbReference>
<dbReference type="GeneID" id="90071467"/>
<dbReference type="InterPro" id="IPR036291">
    <property type="entry name" value="NAD(P)-bd_dom_sf"/>
</dbReference>
<comment type="caution">
    <text evidence="6">The sequence shown here is derived from an EMBL/GenBank/DDBJ whole genome shotgun (WGS) entry which is preliminary data.</text>
</comment>
<dbReference type="CDD" id="cd12168">
    <property type="entry name" value="Mand_dh_like"/>
    <property type="match status" value="1"/>
</dbReference>
<proteinExistence type="inferred from homology"/>
<dbReference type="Pfam" id="PF00389">
    <property type="entry name" value="2-Hacid_dh"/>
    <property type="match status" value="1"/>
</dbReference>
<reference evidence="6 7" key="1">
    <citation type="journal article" date="2023" name="Elife">
        <title>Identification of key yeast species and microbe-microbe interactions impacting larval growth of Drosophila in the wild.</title>
        <authorList>
            <person name="Mure A."/>
            <person name="Sugiura Y."/>
            <person name="Maeda R."/>
            <person name="Honda K."/>
            <person name="Sakurai N."/>
            <person name="Takahashi Y."/>
            <person name="Watada M."/>
            <person name="Katoh T."/>
            <person name="Gotoh A."/>
            <person name="Gotoh Y."/>
            <person name="Taniguchi I."/>
            <person name="Nakamura K."/>
            <person name="Hayashi T."/>
            <person name="Katayama T."/>
            <person name="Uemura T."/>
            <person name="Hattori Y."/>
        </authorList>
    </citation>
    <scope>NUCLEOTIDE SEQUENCE [LARGE SCALE GENOMIC DNA]</scope>
    <source>
        <strain evidence="6 7">SC-9</strain>
    </source>
</reference>
<dbReference type="InterPro" id="IPR029752">
    <property type="entry name" value="D-isomer_DH_CS1"/>
</dbReference>
<keyword evidence="7" id="KW-1185">Reference proteome</keyword>
<dbReference type="SUPFAM" id="SSF52283">
    <property type="entry name" value="Formate/glycerate dehydrogenase catalytic domain-like"/>
    <property type="match status" value="1"/>
</dbReference>
<dbReference type="RefSeq" id="XP_064850488.1">
    <property type="nucleotide sequence ID" value="XM_064994416.1"/>
</dbReference>
<dbReference type="PANTHER" id="PTHR10996">
    <property type="entry name" value="2-HYDROXYACID DEHYDROGENASE-RELATED"/>
    <property type="match status" value="1"/>
</dbReference>
<dbReference type="SUPFAM" id="SSF51735">
    <property type="entry name" value="NAD(P)-binding Rossmann-fold domains"/>
    <property type="match status" value="1"/>
</dbReference>
<protein>
    <recommendedName>
        <fullName evidence="8">Glyoxylate reductase</fullName>
    </recommendedName>
</protein>
<evidence type="ECO:0000259" key="4">
    <source>
        <dbReference type="Pfam" id="PF00389"/>
    </source>
</evidence>
<gene>
    <name evidence="6" type="ORF">DASC09_008130</name>
</gene>
<comment type="similarity">
    <text evidence="1 3">Belongs to the D-isomer specific 2-hydroxyacid dehydrogenase family.</text>
</comment>
<dbReference type="Pfam" id="PF02826">
    <property type="entry name" value="2-Hacid_dh_C"/>
    <property type="match status" value="1"/>
</dbReference>
<evidence type="ECO:0000313" key="7">
    <source>
        <dbReference type="Proteomes" id="UP001360560"/>
    </source>
</evidence>
<dbReference type="GO" id="GO:0016618">
    <property type="term" value="F:hydroxypyruvate reductase [NAD(P)H] activity"/>
    <property type="evidence" value="ECO:0007669"/>
    <property type="project" value="TreeGrafter"/>
</dbReference>
<dbReference type="PANTHER" id="PTHR10996:SF257">
    <property type="entry name" value="GLYOXYLATE REDUCTASE 1"/>
    <property type="match status" value="1"/>
</dbReference>
<evidence type="ECO:0008006" key="8">
    <source>
        <dbReference type="Google" id="ProtNLM"/>
    </source>
</evidence>
<dbReference type="InterPro" id="IPR006139">
    <property type="entry name" value="D-isomer_2_OHA_DH_cat_dom"/>
</dbReference>
<dbReference type="GO" id="GO:0051287">
    <property type="term" value="F:NAD binding"/>
    <property type="evidence" value="ECO:0007669"/>
    <property type="project" value="InterPro"/>
</dbReference>
<dbReference type="GO" id="GO:0005829">
    <property type="term" value="C:cytosol"/>
    <property type="evidence" value="ECO:0007669"/>
    <property type="project" value="TreeGrafter"/>
</dbReference>
<dbReference type="EMBL" id="BTFZ01000001">
    <property type="protein sequence ID" value="GMM33488.1"/>
    <property type="molecule type" value="Genomic_DNA"/>
</dbReference>
<evidence type="ECO:0000256" key="3">
    <source>
        <dbReference type="RuleBase" id="RU003719"/>
    </source>
</evidence>
<organism evidence="6 7">
    <name type="scientific">Saccharomycopsis crataegensis</name>
    <dbReference type="NCBI Taxonomy" id="43959"/>
    <lineage>
        <taxon>Eukaryota</taxon>
        <taxon>Fungi</taxon>
        <taxon>Dikarya</taxon>
        <taxon>Ascomycota</taxon>
        <taxon>Saccharomycotina</taxon>
        <taxon>Saccharomycetes</taxon>
        <taxon>Saccharomycopsidaceae</taxon>
        <taxon>Saccharomycopsis</taxon>
    </lineage>
</organism>
<dbReference type="AlphaFoldDB" id="A0AAV5QFH6"/>
<evidence type="ECO:0000259" key="5">
    <source>
        <dbReference type="Pfam" id="PF02826"/>
    </source>
</evidence>
<name>A0AAV5QFH6_9ASCO</name>
<dbReference type="PROSITE" id="PS00065">
    <property type="entry name" value="D_2_HYDROXYACID_DH_1"/>
    <property type="match status" value="1"/>
</dbReference>
<feature type="domain" description="D-isomer specific 2-hydroxyacid dehydrogenase catalytic" evidence="4">
    <location>
        <begin position="37"/>
        <end position="325"/>
    </location>
</feature>
<evidence type="ECO:0000256" key="1">
    <source>
        <dbReference type="ARBA" id="ARBA00005854"/>
    </source>
</evidence>
<keyword evidence="2 3" id="KW-0560">Oxidoreductase</keyword>
<evidence type="ECO:0000256" key="2">
    <source>
        <dbReference type="ARBA" id="ARBA00023002"/>
    </source>
</evidence>
<dbReference type="Proteomes" id="UP001360560">
    <property type="component" value="Unassembled WGS sequence"/>
</dbReference>
<sequence>MAITVLLNKNNFPFIANKWEEFQKTHPEITLIEDTSANFQEFESKIANNTDDITSVSLIAGVKNDYNLDAKIFDALPNLKAVCFCSAGYNQIDFAEATKRKIQVARVYDLDTSTADTNLFLLLGAMRFYQESIKDLYIHHKFQNPSKVGIAPNGLTLGVVGLGAIGQAVVRRCLPLGFEKIIYYNRRQVAPELEKELGVTYVSSIDELVSQSDVVDLNCALTPETYHLINEERILKMKDEVIIVNTARGDVIDETALIKYLKNGKILSAGLDVFHNEPNINYELVELDNVIALPHVGSFSKATRINAQLTVLKNVENYLSTGKLISFIGEQRGLFD</sequence>
<feature type="domain" description="D-isomer specific 2-hydroxyacid dehydrogenase NAD-binding" evidence="5">
    <location>
        <begin position="121"/>
        <end position="297"/>
    </location>
</feature>
<dbReference type="InterPro" id="IPR006140">
    <property type="entry name" value="D-isomer_DH_NAD-bd"/>
</dbReference>
<accession>A0AAV5QFH6</accession>
<dbReference type="GO" id="GO:0030267">
    <property type="term" value="F:glyoxylate reductase (NADPH) activity"/>
    <property type="evidence" value="ECO:0007669"/>
    <property type="project" value="TreeGrafter"/>
</dbReference>
<dbReference type="InterPro" id="IPR050223">
    <property type="entry name" value="D-isomer_2-hydroxyacid_DH"/>
</dbReference>
<dbReference type="FunFam" id="3.40.50.720:FF:000026">
    <property type="entry name" value="Glyoxylate/hydroxypyruvate reductase B"/>
    <property type="match status" value="1"/>
</dbReference>